<keyword evidence="4" id="KW-0547">Nucleotide-binding</keyword>
<evidence type="ECO:0000313" key="10">
    <source>
        <dbReference type="EMBL" id="OQV25638.1"/>
    </source>
</evidence>
<dbReference type="EMBL" id="MTYJ01000002">
    <property type="protein sequence ID" value="OQV25638.1"/>
    <property type="molecule type" value="Genomic_DNA"/>
</dbReference>
<dbReference type="Gene3D" id="1.10.510.10">
    <property type="entry name" value="Transferase(Phosphotransferase) domain 1"/>
    <property type="match status" value="1"/>
</dbReference>
<dbReference type="InterPro" id="IPR050494">
    <property type="entry name" value="Ser_Thr_dual-spec_kinase"/>
</dbReference>
<evidence type="ECO:0000256" key="7">
    <source>
        <dbReference type="ARBA" id="ARBA00023125"/>
    </source>
</evidence>
<protein>
    <recommendedName>
        <fullName evidence="9">HTH CENPB-type domain-containing protein</fullName>
    </recommendedName>
</protein>
<keyword evidence="7" id="KW-0238">DNA-binding</keyword>
<dbReference type="SMART" id="SM00674">
    <property type="entry name" value="CENPB"/>
    <property type="match status" value="1"/>
</dbReference>
<keyword evidence="11" id="KW-1185">Reference proteome</keyword>
<dbReference type="GO" id="GO:0004674">
    <property type="term" value="F:protein serine/threonine kinase activity"/>
    <property type="evidence" value="ECO:0007669"/>
    <property type="project" value="UniProtKB-KW"/>
</dbReference>
<dbReference type="PANTHER" id="PTHR24058">
    <property type="entry name" value="DUAL SPECIFICITY PROTEIN KINASE"/>
    <property type="match status" value="1"/>
</dbReference>
<organism evidence="10 11">
    <name type="scientific">Hypsibius exemplaris</name>
    <name type="common">Freshwater tardigrade</name>
    <dbReference type="NCBI Taxonomy" id="2072580"/>
    <lineage>
        <taxon>Eukaryota</taxon>
        <taxon>Metazoa</taxon>
        <taxon>Ecdysozoa</taxon>
        <taxon>Tardigrada</taxon>
        <taxon>Eutardigrada</taxon>
        <taxon>Parachela</taxon>
        <taxon>Hypsibioidea</taxon>
        <taxon>Hypsibiidae</taxon>
        <taxon>Hypsibius</taxon>
    </lineage>
</organism>
<dbReference type="GO" id="GO:0003677">
    <property type="term" value="F:DNA binding"/>
    <property type="evidence" value="ECO:0007669"/>
    <property type="project" value="UniProtKB-KW"/>
</dbReference>
<evidence type="ECO:0000256" key="8">
    <source>
        <dbReference type="SAM" id="MobiDB-lite"/>
    </source>
</evidence>
<dbReference type="InterPro" id="IPR000719">
    <property type="entry name" value="Prot_kinase_dom"/>
</dbReference>
<evidence type="ECO:0000256" key="5">
    <source>
        <dbReference type="ARBA" id="ARBA00022777"/>
    </source>
</evidence>
<dbReference type="PANTHER" id="PTHR24058:SF17">
    <property type="entry name" value="HOMEODOMAIN INTERACTING PROTEIN KINASE, ISOFORM D"/>
    <property type="match status" value="1"/>
</dbReference>
<dbReference type="Pfam" id="PF03221">
    <property type="entry name" value="HTH_Tnp_Tc5"/>
    <property type="match status" value="1"/>
</dbReference>
<sequence>MAFPTAAITIEQVTSQKALADRHNLPPYTVSRIMSTDLRGVYNSNMQRRAPQSKFKAINEAIVPYYHERLDAGIRVTSADLIREGQRQAQPLGRTDFRPSQGWVTAFRNRYTPDRHQPWKKGVQKRAAESPQEDQVHVTQSTAAINDELVDHNLEFNLTSAPLMPQNVRTTVVTLSEFLKQREQKLLSITLIRQLALALLSGLKEREARHSGHSNLNLMTILLTDSHLPWQITVMDSVAQAYHSPEMHSGLPLTIASQMWSLGCILAELLLGQQLYPQFSHAKDLHLDPSQTADGLTHQMVAQVRSVSSFTGLDGAAEKADIYTCVLLVKALLNPDPQQRLSLADTLKHPFLTREHLTALSFTISYEWCKKLVEINTRQVLLLHLSP</sequence>
<dbReference type="SUPFAM" id="SSF56112">
    <property type="entry name" value="Protein kinase-like (PK-like)"/>
    <property type="match status" value="1"/>
</dbReference>
<accession>A0A1W0XDZ9</accession>
<reference evidence="11" key="1">
    <citation type="submission" date="2017-01" db="EMBL/GenBank/DDBJ databases">
        <title>Comparative genomics of anhydrobiosis in the tardigrade Hypsibius dujardini.</title>
        <authorList>
            <person name="Yoshida Y."/>
            <person name="Koutsovoulos G."/>
            <person name="Laetsch D."/>
            <person name="Stevens L."/>
            <person name="Kumar S."/>
            <person name="Horikawa D."/>
            <person name="Ishino K."/>
            <person name="Komine S."/>
            <person name="Tomita M."/>
            <person name="Blaxter M."/>
            <person name="Arakawa K."/>
        </authorList>
    </citation>
    <scope>NUCLEOTIDE SEQUENCE [LARGE SCALE GENOMIC DNA]</scope>
    <source>
        <strain evidence="11">Z151</strain>
    </source>
</reference>
<evidence type="ECO:0000256" key="4">
    <source>
        <dbReference type="ARBA" id="ARBA00022741"/>
    </source>
</evidence>
<evidence type="ECO:0000256" key="1">
    <source>
        <dbReference type="ARBA" id="ARBA00004123"/>
    </source>
</evidence>
<evidence type="ECO:0000256" key="6">
    <source>
        <dbReference type="ARBA" id="ARBA00022840"/>
    </source>
</evidence>
<evidence type="ECO:0000256" key="2">
    <source>
        <dbReference type="ARBA" id="ARBA00022527"/>
    </source>
</evidence>
<dbReference type="AlphaFoldDB" id="A0A1W0XDZ9"/>
<keyword evidence="3" id="KW-0808">Transferase</keyword>
<comment type="caution">
    <text evidence="10">The sequence shown here is derived from an EMBL/GenBank/DDBJ whole genome shotgun (WGS) entry which is preliminary data.</text>
</comment>
<dbReference type="GO" id="GO:0005524">
    <property type="term" value="F:ATP binding"/>
    <property type="evidence" value="ECO:0007669"/>
    <property type="project" value="UniProtKB-KW"/>
</dbReference>
<proteinExistence type="predicted"/>
<keyword evidence="5" id="KW-0418">Kinase</keyword>
<dbReference type="InterPro" id="IPR006600">
    <property type="entry name" value="HTH_CenpB_DNA-bd_dom"/>
</dbReference>
<evidence type="ECO:0000313" key="11">
    <source>
        <dbReference type="Proteomes" id="UP000192578"/>
    </source>
</evidence>
<dbReference type="OrthoDB" id="5979581at2759"/>
<dbReference type="Proteomes" id="UP000192578">
    <property type="component" value="Unassembled WGS sequence"/>
</dbReference>
<keyword evidence="6" id="KW-0067">ATP-binding</keyword>
<dbReference type="InterPro" id="IPR009057">
    <property type="entry name" value="Homeodomain-like_sf"/>
</dbReference>
<dbReference type="Pfam" id="PF00069">
    <property type="entry name" value="Pkinase"/>
    <property type="match status" value="1"/>
</dbReference>
<dbReference type="GO" id="GO:0005737">
    <property type="term" value="C:cytoplasm"/>
    <property type="evidence" value="ECO:0007669"/>
    <property type="project" value="TreeGrafter"/>
</dbReference>
<feature type="region of interest" description="Disordered" evidence="8">
    <location>
        <begin position="114"/>
        <end position="135"/>
    </location>
</feature>
<dbReference type="GO" id="GO:0005634">
    <property type="term" value="C:nucleus"/>
    <property type="evidence" value="ECO:0007669"/>
    <property type="project" value="UniProtKB-SubCell"/>
</dbReference>
<dbReference type="SUPFAM" id="SSF46689">
    <property type="entry name" value="Homeodomain-like"/>
    <property type="match status" value="1"/>
</dbReference>
<dbReference type="GO" id="GO:0004713">
    <property type="term" value="F:protein tyrosine kinase activity"/>
    <property type="evidence" value="ECO:0007669"/>
    <property type="project" value="TreeGrafter"/>
</dbReference>
<name>A0A1W0XDZ9_HYPEX</name>
<evidence type="ECO:0000256" key="3">
    <source>
        <dbReference type="ARBA" id="ARBA00022679"/>
    </source>
</evidence>
<dbReference type="InterPro" id="IPR011009">
    <property type="entry name" value="Kinase-like_dom_sf"/>
</dbReference>
<dbReference type="SMART" id="SM00220">
    <property type="entry name" value="S_TKc"/>
    <property type="match status" value="1"/>
</dbReference>
<gene>
    <name evidence="10" type="ORF">BV898_00573</name>
</gene>
<keyword evidence="2" id="KW-0723">Serine/threonine-protein kinase</keyword>
<comment type="subcellular location">
    <subcellularLocation>
        <location evidence="1">Nucleus</location>
    </subcellularLocation>
</comment>
<dbReference type="PROSITE" id="PS51253">
    <property type="entry name" value="HTH_CENPB"/>
    <property type="match status" value="1"/>
</dbReference>
<evidence type="ECO:0000259" key="9">
    <source>
        <dbReference type="PROSITE" id="PS51253"/>
    </source>
</evidence>
<dbReference type="Gene3D" id="1.10.10.60">
    <property type="entry name" value="Homeodomain-like"/>
    <property type="match status" value="1"/>
</dbReference>
<feature type="domain" description="HTH CENPB-type" evidence="9">
    <location>
        <begin position="46"/>
        <end position="117"/>
    </location>
</feature>